<dbReference type="Pfam" id="PF00583">
    <property type="entry name" value="Acetyltransf_1"/>
    <property type="match status" value="1"/>
</dbReference>
<dbReference type="Gene3D" id="3.40.630.90">
    <property type="match status" value="1"/>
</dbReference>
<evidence type="ECO:0000313" key="3">
    <source>
        <dbReference type="WBParaSite" id="L893_g10298.t2"/>
    </source>
</evidence>
<reference evidence="3" key="1">
    <citation type="submission" date="2016-11" db="UniProtKB">
        <authorList>
            <consortium name="WormBaseParasite"/>
        </authorList>
    </citation>
    <scope>IDENTIFICATION</scope>
</reference>
<dbReference type="InterPro" id="IPR016181">
    <property type="entry name" value="Acyl_CoA_acyltransferase"/>
</dbReference>
<accession>A0A1I7XXG7</accession>
<proteinExistence type="predicted"/>
<dbReference type="CDD" id="cd04301">
    <property type="entry name" value="NAT_SF"/>
    <property type="match status" value="1"/>
</dbReference>
<evidence type="ECO:0000313" key="2">
    <source>
        <dbReference type="Proteomes" id="UP000095287"/>
    </source>
</evidence>
<dbReference type="InterPro" id="IPR041496">
    <property type="entry name" value="YitH/HolE_GNAT"/>
</dbReference>
<dbReference type="PROSITE" id="PS51186">
    <property type="entry name" value="GNAT"/>
    <property type="match status" value="1"/>
</dbReference>
<name>A0A1I7XXG7_9BILA</name>
<dbReference type="WBParaSite" id="L893_g10298.t2">
    <property type="protein sequence ID" value="L893_g10298.t2"/>
    <property type="gene ID" value="L893_g10298"/>
</dbReference>
<dbReference type="Gene3D" id="3.40.630.30">
    <property type="match status" value="1"/>
</dbReference>
<dbReference type="Pfam" id="PF18014">
    <property type="entry name" value="Acetyltransf_18"/>
    <property type="match status" value="1"/>
</dbReference>
<dbReference type="PANTHER" id="PTHR47408">
    <property type="entry name" value="PROTEIN CBG01304-RELATED"/>
    <property type="match status" value="1"/>
</dbReference>
<dbReference type="GO" id="GO:0016747">
    <property type="term" value="F:acyltransferase activity, transferring groups other than amino-acyl groups"/>
    <property type="evidence" value="ECO:0007669"/>
    <property type="project" value="InterPro"/>
</dbReference>
<keyword evidence="2" id="KW-1185">Reference proteome</keyword>
<protein>
    <submittedName>
        <fullName evidence="3">N-acetyltransferase domain-containing protein</fullName>
    </submittedName>
</protein>
<sequence length="320" mass="36194">MCDTVMLLEKYDLYLNPPQWRWEELVTQMNTELPWKIAFEDYNSLLHGYGRDNFKFLVAVDPETGKAISCVYGIHFRRQQGSHEVFTIGMYYTHPNARHIGLGRQLFDEICSSSNGCNLFLNAAPDMAQKYAERSGFKKTAPWKIVSLLLEANQCDLEKLDVDEGVNVMSFESVDFAQVERYDESVAGGIKRGNFLRKWFTQAGAYNKFATDETGQVIGFCNARIVYGNHVALGPFYADNLRVASTLLRSTLVDVPTLRERQKISAYISDANNEGLDMFKRLGNGSLVVNRVIPRLFTKHVIASPGEKVYAVTDVHASFV</sequence>
<dbReference type="Proteomes" id="UP000095287">
    <property type="component" value="Unplaced"/>
</dbReference>
<feature type="domain" description="N-acetyltransferase" evidence="1">
    <location>
        <begin position="11"/>
        <end position="156"/>
    </location>
</feature>
<dbReference type="AlphaFoldDB" id="A0A1I7XXG7"/>
<evidence type="ECO:0000259" key="1">
    <source>
        <dbReference type="PROSITE" id="PS51186"/>
    </source>
</evidence>
<dbReference type="InterPro" id="IPR000182">
    <property type="entry name" value="GNAT_dom"/>
</dbReference>
<organism evidence="2 3">
    <name type="scientific">Steinernema glaseri</name>
    <dbReference type="NCBI Taxonomy" id="37863"/>
    <lineage>
        <taxon>Eukaryota</taxon>
        <taxon>Metazoa</taxon>
        <taxon>Ecdysozoa</taxon>
        <taxon>Nematoda</taxon>
        <taxon>Chromadorea</taxon>
        <taxon>Rhabditida</taxon>
        <taxon>Tylenchina</taxon>
        <taxon>Panagrolaimomorpha</taxon>
        <taxon>Strongyloidoidea</taxon>
        <taxon>Steinernematidae</taxon>
        <taxon>Steinernema</taxon>
    </lineage>
</organism>
<dbReference type="SUPFAM" id="SSF55729">
    <property type="entry name" value="Acyl-CoA N-acyltransferases (Nat)"/>
    <property type="match status" value="1"/>
</dbReference>